<sequence>MQAFLLWHLGFLHVLPGIASTTKYLTARGSLNPPGWQYDANALEFAHHREIYRRGKHKTSTGTYRDFEQSGIFEAQTLLEKVQKEEEDELYLQIHEERRKKVS</sequence>
<keyword evidence="3" id="KW-1185">Reference proteome</keyword>
<keyword evidence="1" id="KW-0732">Signal</keyword>
<feature type="chain" id="PRO_5041906843" evidence="1">
    <location>
        <begin position="21"/>
        <end position="103"/>
    </location>
</feature>
<proteinExistence type="predicted"/>
<comment type="caution">
    <text evidence="2">The sequence shown here is derived from an EMBL/GenBank/DDBJ whole genome shotgun (WGS) entry which is preliminary data.</text>
</comment>
<organism evidence="2 3">
    <name type="scientific">Elysia crispata</name>
    <name type="common">lettuce slug</name>
    <dbReference type="NCBI Taxonomy" id="231223"/>
    <lineage>
        <taxon>Eukaryota</taxon>
        <taxon>Metazoa</taxon>
        <taxon>Spiralia</taxon>
        <taxon>Lophotrochozoa</taxon>
        <taxon>Mollusca</taxon>
        <taxon>Gastropoda</taxon>
        <taxon>Heterobranchia</taxon>
        <taxon>Euthyneura</taxon>
        <taxon>Panpulmonata</taxon>
        <taxon>Sacoglossa</taxon>
        <taxon>Placobranchoidea</taxon>
        <taxon>Plakobranchidae</taxon>
        <taxon>Elysia</taxon>
    </lineage>
</organism>
<feature type="signal peptide" evidence="1">
    <location>
        <begin position="1"/>
        <end position="20"/>
    </location>
</feature>
<evidence type="ECO:0000256" key="1">
    <source>
        <dbReference type="SAM" id="SignalP"/>
    </source>
</evidence>
<reference evidence="2" key="1">
    <citation type="journal article" date="2023" name="G3 (Bethesda)">
        <title>A reference genome for the long-term kleptoplast-retaining sea slug Elysia crispata morphotype clarki.</title>
        <authorList>
            <person name="Eastman K.E."/>
            <person name="Pendleton A.L."/>
            <person name="Shaikh M.A."/>
            <person name="Suttiyut T."/>
            <person name="Ogas R."/>
            <person name="Tomko P."/>
            <person name="Gavelis G."/>
            <person name="Widhalm J.R."/>
            <person name="Wisecaver J.H."/>
        </authorList>
    </citation>
    <scope>NUCLEOTIDE SEQUENCE</scope>
    <source>
        <strain evidence="2">ECLA1</strain>
    </source>
</reference>
<evidence type="ECO:0000313" key="2">
    <source>
        <dbReference type="EMBL" id="KAK3790845.1"/>
    </source>
</evidence>
<dbReference type="EMBL" id="JAWDGP010001519">
    <property type="protein sequence ID" value="KAK3790845.1"/>
    <property type="molecule type" value="Genomic_DNA"/>
</dbReference>
<dbReference type="Proteomes" id="UP001283361">
    <property type="component" value="Unassembled WGS sequence"/>
</dbReference>
<gene>
    <name evidence="2" type="ORF">RRG08_038335</name>
</gene>
<name>A0AAE1E268_9GAST</name>
<protein>
    <submittedName>
        <fullName evidence="2">Uncharacterized protein</fullName>
    </submittedName>
</protein>
<dbReference type="AlphaFoldDB" id="A0AAE1E268"/>
<evidence type="ECO:0000313" key="3">
    <source>
        <dbReference type="Proteomes" id="UP001283361"/>
    </source>
</evidence>
<accession>A0AAE1E268</accession>